<evidence type="ECO:0000313" key="9">
    <source>
        <dbReference type="Proteomes" id="UP000007517"/>
    </source>
</evidence>
<keyword evidence="8" id="KW-0456">Lyase</keyword>
<feature type="binding site" evidence="7">
    <location>
        <position position="92"/>
    </location>
    <ligand>
        <name>Zn(2+)</name>
        <dbReference type="ChEBI" id="CHEBI:29105"/>
    </ligand>
</feature>
<comment type="cofactor">
    <cofactor evidence="7">
        <name>Zn(2+)</name>
        <dbReference type="ChEBI" id="CHEBI:29105"/>
    </cofactor>
    <text evidence="7">Binds 1 zinc ion per subunit.</text>
</comment>
<reference evidence="9" key="2">
    <citation type="submission" date="2012-02" db="EMBL/GenBank/DDBJ databases">
        <title>Complete genome sequence of Blastococcus saxobsidens strain DD2.</title>
        <authorList>
            <person name="Genoscope."/>
        </authorList>
    </citation>
    <scope>NUCLEOTIDE SEQUENCE [LARGE SCALE GENOMIC DNA]</scope>
    <source>
        <strain evidence="9">DD2</strain>
    </source>
</reference>
<dbReference type="PANTHER" id="PTHR43175:SF3">
    <property type="entry name" value="CARBON DISULFIDE HYDROLASE"/>
    <property type="match status" value="1"/>
</dbReference>
<name>H6RMP5_BLASD</name>
<evidence type="ECO:0000313" key="8">
    <source>
        <dbReference type="EMBL" id="CCG05083.1"/>
    </source>
</evidence>
<keyword evidence="9" id="KW-1185">Reference proteome</keyword>
<dbReference type="Proteomes" id="UP000007517">
    <property type="component" value="Chromosome"/>
</dbReference>
<dbReference type="PANTHER" id="PTHR43175">
    <property type="entry name" value="CARBONIC ANHYDRASE"/>
    <property type="match status" value="1"/>
</dbReference>
<evidence type="ECO:0000256" key="4">
    <source>
        <dbReference type="ARBA" id="ARBA00022833"/>
    </source>
</evidence>
<comment type="catalytic activity">
    <reaction evidence="6">
        <text>hydrogencarbonate + H(+) = CO2 + H2O</text>
        <dbReference type="Rhea" id="RHEA:10748"/>
        <dbReference type="ChEBI" id="CHEBI:15377"/>
        <dbReference type="ChEBI" id="CHEBI:15378"/>
        <dbReference type="ChEBI" id="CHEBI:16526"/>
        <dbReference type="ChEBI" id="CHEBI:17544"/>
        <dbReference type="EC" id="4.2.1.1"/>
    </reaction>
</comment>
<proteinExistence type="inferred from homology"/>
<comment type="similarity">
    <text evidence="1">Belongs to the beta-class carbonic anhydrase family.</text>
</comment>
<dbReference type="GO" id="GO:0004089">
    <property type="term" value="F:carbonate dehydratase activity"/>
    <property type="evidence" value="ECO:0007669"/>
    <property type="project" value="UniProtKB-EC"/>
</dbReference>
<dbReference type="STRING" id="1146883.BLASA_4259"/>
<evidence type="ECO:0000256" key="2">
    <source>
        <dbReference type="ARBA" id="ARBA00012925"/>
    </source>
</evidence>
<feature type="binding site" evidence="7">
    <location>
        <position position="36"/>
    </location>
    <ligand>
        <name>Zn(2+)</name>
        <dbReference type="ChEBI" id="CHEBI:29105"/>
    </ligand>
</feature>
<dbReference type="SUPFAM" id="SSF53056">
    <property type="entry name" value="beta-carbonic anhydrase, cab"/>
    <property type="match status" value="1"/>
</dbReference>
<evidence type="ECO:0000256" key="6">
    <source>
        <dbReference type="ARBA" id="ARBA00048348"/>
    </source>
</evidence>
<keyword evidence="3 7" id="KW-0479">Metal-binding</keyword>
<protein>
    <recommendedName>
        <fullName evidence="2">carbonic anhydrase</fullName>
        <ecNumber evidence="2">4.2.1.1</ecNumber>
    </recommendedName>
</protein>
<gene>
    <name evidence="8" type="primary">can</name>
    <name evidence="8" type="ordered locus">BLASA_4259</name>
</gene>
<dbReference type="SMART" id="SM00947">
    <property type="entry name" value="Pro_CA"/>
    <property type="match status" value="1"/>
</dbReference>
<dbReference type="EMBL" id="FO117623">
    <property type="protein sequence ID" value="CCG05083.1"/>
    <property type="molecule type" value="Genomic_DNA"/>
</dbReference>
<reference evidence="8 9" key="1">
    <citation type="journal article" date="2012" name="J. Bacteriol.">
        <title>Genome Sequence of Blastococcus saxobsidens DD2, a Stone-Inhabiting Bacterium.</title>
        <authorList>
            <person name="Chouaia B."/>
            <person name="Crotti E."/>
            <person name="Brusetti L."/>
            <person name="Daffonchio D."/>
            <person name="Essoussi I."/>
            <person name="Nouioui I."/>
            <person name="Sbissi I."/>
            <person name="Ghodhbane-Gtari F."/>
            <person name="Gtari M."/>
            <person name="Vacherie B."/>
            <person name="Barbe V."/>
            <person name="Medigue C."/>
            <person name="Gury J."/>
            <person name="Pujic P."/>
            <person name="Normand P."/>
        </authorList>
    </citation>
    <scope>NUCLEOTIDE SEQUENCE [LARGE SCALE GENOMIC DNA]</scope>
    <source>
        <strain evidence="8 9">DD2</strain>
    </source>
</reference>
<dbReference type="InterPro" id="IPR036874">
    <property type="entry name" value="Carbonic_anhydrase_sf"/>
</dbReference>
<accession>H6RMP5</accession>
<dbReference type="CDD" id="cd03379">
    <property type="entry name" value="beta_CA_cladeD"/>
    <property type="match status" value="1"/>
</dbReference>
<dbReference type="OrthoDB" id="8968066at2"/>
<dbReference type="eggNOG" id="COG0288">
    <property type="taxonomic scope" value="Bacteria"/>
</dbReference>
<feature type="binding site" evidence="7">
    <location>
        <position position="89"/>
    </location>
    <ligand>
        <name>Zn(2+)</name>
        <dbReference type="ChEBI" id="CHEBI:29105"/>
    </ligand>
</feature>
<dbReference type="KEGG" id="bsd:BLASA_4259"/>
<sequence>MAEIDRMLEANAEWAQQVSGDAGPARPARGVAVVACMDARMDVYRLLGLAPGEAHVIRNAGGVVTDDVLRSLAISQHVLGTREVLLVHHTRCGLAGADEAAFADQVEQATGQRPPWPMRAFADVDEDVRESVRLVRESPYLFAAEVRGTVYDVDTGRLREVV</sequence>
<evidence type="ECO:0000256" key="5">
    <source>
        <dbReference type="ARBA" id="ARBA00024993"/>
    </source>
</evidence>
<dbReference type="EC" id="4.2.1.1" evidence="2"/>
<dbReference type="Gene3D" id="3.40.1050.10">
    <property type="entry name" value="Carbonic anhydrase"/>
    <property type="match status" value="1"/>
</dbReference>
<dbReference type="AlphaFoldDB" id="H6RMP5"/>
<comment type="function">
    <text evidence="5">Catalyzes the reversible hydration of carbon dioxide to form bicarbonate.</text>
</comment>
<dbReference type="RefSeq" id="WP_014377955.1">
    <property type="nucleotide sequence ID" value="NC_016943.1"/>
</dbReference>
<organism evidence="8 9">
    <name type="scientific">Blastococcus saxobsidens (strain DD2)</name>
    <dbReference type="NCBI Taxonomy" id="1146883"/>
    <lineage>
        <taxon>Bacteria</taxon>
        <taxon>Bacillati</taxon>
        <taxon>Actinomycetota</taxon>
        <taxon>Actinomycetes</taxon>
        <taxon>Geodermatophilales</taxon>
        <taxon>Geodermatophilaceae</taxon>
        <taxon>Blastococcus</taxon>
    </lineage>
</organism>
<dbReference type="HOGENOM" id="CLU_084253_1_2_11"/>
<evidence type="ECO:0000256" key="1">
    <source>
        <dbReference type="ARBA" id="ARBA00006217"/>
    </source>
</evidence>
<evidence type="ECO:0000256" key="7">
    <source>
        <dbReference type="PIRSR" id="PIRSR601765-1"/>
    </source>
</evidence>
<keyword evidence="4 7" id="KW-0862">Zinc</keyword>
<dbReference type="GO" id="GO:0008270">
    <property type="term" value="F:zinc ion binding"/>
    <property type="evidence" value="ECO:0007669"/>
    <property type="project" value="InterPro"/>
</dbReference>
<evidence type="ECO:0000256" key="3">
    <source>
        <dbReference type="ARBA" id="ARBA00022723"/>
    </source>
</evidence>
<dbReference type="Pfam" id="PF00484">
    <property type="entry name" value="Pro_CA"/>
    <property type="match status" value="1"/>
</dbReference>
<dbReference type="InterPro" id="IPR001765">
    <property type="entry name" value="Carbonic_anhydrase"/>
</dbReference>
<feature type="binding site" evidence="7">
    <location>
        <position position="38"/>
    </location>
    <ligand>
        <name>Zn(2+)</name>
        <dbReference type="ChEBI" id="CHEBI:29105"/>
    </ligand>
</feature>